<dbReference type="EMBL" id="JAFBDZ010000002">
    <property type="protein sequence ID" value="MBM7585918.1"/>
    <property type="molecule type" value="Genomic_DNA"/>
</dbReference>
<evidence type="ECO:0000256" key="5">
    <source>
        <dbReference type="ARBA" id="ARBA00023004"/>
    </source>
</evidence>
<proteinExistence type="predicted"/>
<organism evidence="9 10">
    <name type="scientific">Rossellomorea pakistanensis</name>
    <dbReference type="NCBI Taxonomy" id="992288"/>
    <lineage>
        <taxon>Bacteria</taxon>
        <taxon>Bacillati</taxon>
        <taxon>Bacillota</taxon>
        <taxon>Bacilli</taxon>
        <taxon>Bacillales</taxon>
        <taxon>Bacillaceae</taxon>
        <taxon>Rossellomorea</taxon>
    </lineage>
</organism>
<evidence type="ECO:0000313" key="10">
    <source>
        <dbReference type="Proteomes" id="UP001646157"/>
    </source>
</evidence>
<gene>
    <name evidence="9" type="ORF">JOC86_002460</name>
</gene>
<dbReference type="NCBIfam" id="NF045774">
    <property type="entry name" value="cytochro_C551"/>
    <property type="match status" value="1"/>
</dbReference>
<evidence type="ECO:0000256" key="2">
    <source>
        <dbReference type="ARBA" id="ARBA00022617"/>
    </source>
</evidence>
<sequence length="102" mass="10513">MKKKLLGILFGTSLVLAACGGNDGGGETSTEADPEKIVSQKCMSCHGENLDGGAGPKISDVGSRLSKDEILNVLEKGKGSMPPGIIEGEQAEAVAEWLANKK</sequence>
<dbReference type="InterPro" id="IPR009056">
    <property type="entry name" value="Cyt_c-like_dom"/>
</dbReference>
<name>A0ABS2NDI2_9BACI</name>
<keyword evidence="4" id="KW-0249">Electron transport</keyword>
<dbReference type="InterPro" id="IPR051811">
    <property type="entry name" value="Cytochrome_c550/c551-like"/>
</dbReference>
<feature type="chain" id="PRO_5045205168" evidence="7">
    <location>
        <begin position="18"/>
        <end position="102"/>
    </location>
</feature>
<keyword evidence="1" id="KW-0813">Transport</keyword>
<dbReference type="Gene3D" id="1.10.760.10">
    <property type="entry name" value="Cytochrome c-like domain"/>
    <property type="match status" value="1"/>
</dbReference>
<keyword evidence="7" id="KW-0732">Signal</keyword>
<feature type="signal peptide" evidence="7">
    <location>
        <begin position="1"/>
        <end position="17"/>
    </location>
</feature>
<dbReference type="SUPFAM" id="SSF46626">
    <property type="entry name" value="Cytochrome c"/>
    <property type="match status" value="1"/>
</dbReference>
<protein>
    <submittedName>
        <fullName evidence="9">Cytochrome c551</fullName>
    </submittedName>
</protein>
<evidence type="ECO:0000256" key="6">
    <source>
        <dbReference type="PROSITE-ProRule" id="PRU00433"/>
    </source>
</evidence>
<feature type="domain" description="Cytochrome c" evidence="8">
    <location>
        <begin position="29"/>
        <end position="102"/>
    </location>
</feature>
<dbReference type="InterPro" id="IPR054782">
    <property type="entry name" value="Cytochro_C551"/>
</dbReference>
<dbReference type="InterPro" id="IPR012218">
    <property type="entry name" value="Cyt_c_BACSU-c550-type"/>
</dbReference>
<dbReference type="PIRSF" id="PIRSF000025">
    <property type="entry name" value="Cytc_Bsub_c550"/>
    <property type="match status" value="1"/>
</dbReference>
<evidence type="ECO:0000256" key="3">
    <source>
        <dbReference type="ARBA" id="ARBA00022723"/>
    </source>
</evidence>
<dbReference type="PROSITE" id="PS51007">
    <property type="entry name" value="CYTC"/>
    <property type="match status" value="1"/>
</dbReference>
<keyword evidence="2 6" id="KW-0349">Heme</keyword>
<evidence type="ECO:0000256" key="1">
    <source>
        <dbReference type="ARBA" id="ARBA00022448"/>
    </source>
</evidence>
<dbReference type="InterPro" id="IPR036909">
    <property type="entry name" value="Cyt_c-like_dom_sf"/>
</dbReference>
<evidence type="ECO:0000259" key="8">
    <source>
        <dbReference type="PROSITE" id="PS51007"/>
    </source>
</evidence>
<comment type="caution">
    <text evidence="9">The sequence shown here is derived from an EMBL/GenBank/DDBJ whole genome shotgun (WGS) entry which is preliminary data.</text>
</comment>
<dbReference type="PANTHER" id="PTHR37823">
    <property type="entry name" value="CYTOCHROME C-553-LIKE"/>
    <property type="match status" value="1"/>
</dbReference>
<keyword evidence="3 6" id="KW-0479">Metal-binding</keyword>
<evidence type="ECO:0000313" key="9">
    <source>
        <dbReference type="EMBL" id="MBM7585918.1"/>
    </source>
</evidence>
<reference evidence="9 10" key="1">
    <citation type="submission" date="2021-01" db="EMBL/GenBank/DDBJ databases">
        <title>Genomic Encyclopedia of Type Strains, Phase IV (KMG-IV): sequencing the most valuable type-strain genomes for metagenomic binning, comparative biology and taxonomic classification.</title>
        <authorList>
            <person name="Goeker M."/>
        </authorList>
    </citation>
    <scope>NUCLEOTIDE SEQUENCE [LARGE SCALE GENOMIC DNA]</scope>
    <source>
        <strain evidence="9 10">DSM 24834</strain>
    </source>
</reference>
<keyword evidence="10" id="KW-1185">Reference proteome</keyword>
<dbReference type="Pfam" id="PF13442">
    <property type="entry name" value="Cytochrome_CBB3"/>
    <property type="match status" value="1"/>
</dbReference>
<accession>A0ABS2NDI2</accession>
<dbReference type="PROSITE" id="PS51257">
    <property type="entry name" value="PROKAR_LIPOPROTEIN"/>
    <property type="match status" value="1"/>
</dbReference>
<evidence type="ECO:0000256" key="7">
    <source>
        <dbReference type="SAM" id="SignalP"/>
    </source>
</evidence>
<dbReference type="PANTHER" id="PTHR37823:SF2">
    <property type="entry name" value="CYTOCHROME C-550"/>
    <property type="match status" value="1"/>
</dbReference>
<keyword evidence="5 6" id="KW-0408">Iron</keyword>
<dbReference type="RefSeq" id="WP_205172805.1">
    <property type="nucleotide sequence ID" value="NZ_JAFBDZ010000002.1"/>
</dbReference>
<evidence type="ECO:0000256" key="4">
    <source>
        <dbReference type="ARBA" id="ARBA00022982"/>
    </source>
</evidence>
<dbReference type="Proteomes" id="UP001646157">
    <property type="component" value="Unassembled WGS sequence"/>
</dbReference>